<comment type="similarity">
    <text evidence="2">Belongs to the metallo-dependent hydrolases superfamily. Adenosine and AMP deaminases family.</text>
</comment>
<dbReference type="PANTHER" id="PTHR11409:SF42">
    <property type="entry name" value="ADENOSINE DEAMINASE-LIKE PROTEIN"/>
    <property type="match status" value="1"/>
</dbReference>
<dbReference type="OrthoDB" id="272271at2759"/>
<keyword evidence="4" id="KW-0378">Hydrolase</keyword>
<proteinExistence type="inferred from homology"/>
<dbReference type="InParanoid" id="A0A2V0NUH3"/>
<comment type="cofactor">
    <cofactor evidence="1">
        <name>Zn(2+)</name>
        <dbReference type="ChEBI" id="CHEBI:29105"/>
    </cofactor>
</comment>
<reference evidence="10 11" key="1">
    <citation type="journal article" date="2018" name="Sci. Rep.">
        <title>Raphidocelis subcapitata (=Pseudokirchneriella subcapitata) provides an insight into genome evolution and environmental adaptations in the Sphaeropleales.</title>
        <authorList>
            <person name="Suzuki S."/>
            <person name="Yamaguchi H."/>
            <person name="Nakajima N."/>
            <person name="Kawachi M."/>
        </authorList>
    </citation>
    <scope>NUCLEOTIDE SEQUENCE [LARGE SCALE GENOMIC DNA]</scope>
    <source>
        <strain evidence="10 11">NIES-35</strain>
    </source>
</reference>
<dbReference type="InterPro" id="IPR001365">
    <property type="entry name" value="A_deaminase_dom"/>
</dbReference>
<evidence type="ECO:0000313" key="10">
    <source>
        <dbReference type="EMBL" id="GBF89210.1"/>
    </source>
</evidence>
<dbReference type="InterPro" id="IPR032466">
    <property type="entry name" value="Metal_Hydrolase"/>
</dbReference>
<evidence type="ECO:0000259" key="9">
    <source>
        <dbReference type="Pfam" id="PF00962"/>
    </source>
</evidence>
<keyword evidence="3" id="KW-0479">Metal-binding</keyword>
<dbReference type="InterPro" id="IPR006330">
    <property type="entry name" value="Ado/ade_deaminase"/>
</dbReference>
<dbReference type="GO" id="GO:0009117">
    <property type="term" value="P:nucleotide metabolic process"/>
    <property type="evidence" value="ECO:0007669"/>
    <property type="project" value="UniProtKB-KW"/>
</dbReference>
<feature type="domain" description="Adenosine deaminase" evidence="9">
    <location>
        <begin position="221"/>
        <end position="427"/>
    </location>
</feature>
<dbReference type="EMBL" id="BDRX01000008">
    <property type="protein sequence ID" value="GBF89210.1"/>
    <property type="molecule type" value="Genomic_DNA"/>
</dbReference>
<name>A0A2V0NUH3_9CHLO</name>
<dbReference type="GO" id="GO:0004000">
    <property type="term" value="F:adenosine deaminase activity"/>
    <property type="evidence" value="ECO:0007669"/>
    <property type="project" value="TreeGrafter"/>
</dbReference>
<evidence type="ECO:0000313" key="11">
    <source>
        <dbReference type="Proteomes" id="UP000247498"/>
    </source>
</evidence>
<evidence type="ECO:0000256" key="6">
    <source>
        <dbReference type="ARBA" id="ARBA00023080"/>
    </source>
</evidence>
<evidence type="ECO:0000256" key="8">
    <source>
        <dbReference type="SAM" id="MobiDB-lite"/>
    </source>
</evidence>
<evidence type="ECO:0000256" key="5">
    <source>
        <dbReference type="ARBA" id="ARBA00022833"/>
    </source>
</evidence>
<keyword evidence="6" id="KW-0546">Nucleotide metabolism</keyword>
<dbReference type="AlphaFoldDB" id="A0A2V0NUH3"/>
<comment type="caution">
    <text evidence="10">The sequence shown here is derived from an EMBL/GenBank/DDBJ whole genome shotgun (WGS) entry which is preliminary data.</text>
</comment>
<keyword evidence="5" id="KW-0862">Zinc</keyword>
<comment type="catalytic activity">
    <reaction evidence="7">
        <text>N(6)-methyl-AMP + H2O + H(+) = IMP + methylamine</text>
        <dbReference type="Rhea" id="RHEA:16001"/>
        <dbReference type="ChEBI" id="CHEBI:15377"/>
        <dbReference type="ChEBI" id="CHEBI:15378"/>
        <dbReference type="ChEBI" id="CHEBI:58053"/>
        <dbReference type="ChEBI" id="CHEBI:59338"/>
        <dbReference type="ChEBI" id="CHEBI:144842"/>
    </reaction>
    <physiologicalReaction direction="left-to-right" evidence="7">
        <dbReference type="Rhea" id="RHEA:16002"/>
    </physiologicalReaction>
</comment>
<dbReference type="PANTHER" id="PTHR11409">
    <property type="entry name" value="ADENOSINE DEAMINASE"/>
    <property type="match status" value="1"/>
</dbReference>
<dbReference type="STRING" id="307507.A0A2V0NUH3"/>
<dbReference type="Pfam" id="PF00962">
    <property type="entry name" value="A_deaminase"/>
    <property type="match status" value="2"/>
</dbReference>
<dbReference type="FunCoup" id="A0A2V0NUH3">
    <property type="interactions" value="1540"/>
</dbReference>
<sequence length="443" mass="45750">MRQPAGAASAVDGPCVARPPPAPAPPPPPQQHPHPEPDAASLAFCRRLPKVELHAHLNGCIRPSTLRELAAGVVDAKELEGLEFKPHRDLPAVFKMFDVIRRVATSHEAAERIAFEGVEDFAADGCALLELRTTPKNLPERGMTKASYVAAVLRGVAAAEAALRERAAAASDGCAAAANGAESGSTSGGGGSSGGGGGGGGGEGAAAEGAAAEEAAAEAAAAEEAAAAPMLVRLILSIDRREDAEAATETVALAERLRAQGAPIAGVDLCGDPSAGRWPSWAPALLRARASGLRVTLHAAEVPAAEEFGAMLALGPDRLGHCCCLTEELEARLWESRIPVELCLSSNVATRSVPSLLEHHFRAFLGRRHPVALCTDDCGVFATTLSREYALAAAAFGLDEEALTDLAAAAAEHAFVSDAERAALRARFAAFRVERAAGRARHQ</sequence>
<evidence type="ECO:0000256" key="2">
    <source>
        <dbReference type="ARBA" id="ARBA00006676"/>
    </source>
</evidence>
<dbReference type="SUPFAM" id="SSF51556">
    <property type="entry name" value="Metallo-dependent hydrolases"/>
    <property type="match status" value="1"/>
</dbReference>
<dbReference type="GO" id="GO:0046103">
    <property type="term" value="P:inosine biosynthetic process"/>
    <property type="evidence" value="ECO:0007669"/>
    <property type="project" value="TreeGrafter"/>
</dbReference>
<feature type="region of interest" description="Disordered" evidence="8">
    <location>
        <begin position="177"/>
        <end position="210"/>
    </location>
</feature>
<organism evidence="10 11">
    <name type="scientific">Raphidocelis subcapitata</name>
    <dbReference type="NCBI Taxonomy" id="307507"/>
    <lineage>
        <taxon>Eukaryota</taxon>
        <taxon>Viridiplantae</taxon>
        <taxon>Chlorophyta</taxon>
        <taxon>core chlorophytes</taxon>
        <taxon>Chlorophyceae</taxon>
        <taxon>CS clade</taxon>
        <taxon>Sphaeropleales</taxon>
        <taxon>Selenastraceae</taxon>
        <taxon>Raphidocelis</taxon>
    </lineage>
</organism>
<feature type="region of interest" description="Disordered" evidence="8">
    <location>
        <begin position="1"/>
        <end position="38"/>
    </location>
</feature>
<evidence type="ECO:0000256" key="7">
    <source>
        <dbReference type="ARBA" id="ARBA00048787"/>
    </source>
</evidence>
<dbReference type="GO" id="GO:0046872">
    <property type="term" value="F:metal ion binding"/>
    <property type="evidence" value="ECO:0007669"/>
    <property type="project" value="UniProtKB-KW"/>
</dbReference>
<gene>
    <name evidence="10" type="ORF">Rsub_01927</name>
</gene>
<dbReference type="Gene3D" id="3.20.20.140">
    <property type="entry name" value="Metal-dependent hydrolases"/>
    <property type="match status" value="1"/>
</dbReference>
<accession>A0A2V0NUH3</accession>
<evidence type="ECO:0000256" key="3">
    <source>
        <dbReference type="ARBA" id="ARBA00022723"/>
    </source>
</evidence>
<feature type="compositionally biased region" description="Pro residues" evidence="8">
    <location>
        <begin position="17"/>
        <end position="32"/>
    </location>
</feature>
<keyword evidence="11" id="KW-1185">Reference proteome</keyword>
<dbReference type="GO" id="GO:0006154">
    <property type="term" value="P:adenosine catabolic process"/>
    <property type="evidence" value="ECO:0007669"/>
    <property type="project" value="TreeGrafter"/>
</dbReference>
<feature type="compositionally biased region" description="Gly residues" evidence="8">
    <location>
        <begin position="186"/>
        <end position="204"/>
    </location>
</feature>
<evidence type="ECO:0000256" key="4">
    <source>
        <dbReference type="ARBA" id="ARBA00022801"/>
    </source>
</evidence>
<dbReference type="Proteomes" id="UP000247498">
    <property type="component" value="Unassembled WGS sequence"/>
</dbReference>
<protein>
    <recommendedName>
        <fullName evidence="9">Adenosine deaminase domain-containing protein</fullName>
    </recommendedName>
</protein>
<evidence type="ECO:0000256" key="1">
    <source>
        <dbReference type="ARBA" id="ARBA00001947"/>
    </source>
</evidence>
<feature type="domain" description="Adenosine deaminase" evidence="9">
    <location>
        <begin position="49"/>
        <end position="162"/>
    </location>
</feature>